<accession>A0AAD9QYE8</accession>
<organism evidence="1 2">
    <name type="scientific">Acropora cervicornis</name>
    <name type="common">Staghorn coral</name>
    <dbReference type="NCBI Taxonomy" id="6130"/>
    <lineage>
        <taxon>Eukaryota</taxon>
        <taxon>Metazoa</taxon>
        <taxon>Cnidaria</taxon>
        <taxon>Anthozoa</taxon>
        <taxon>Hexacorallia</taxon>
        <taxon>Scleractinia</taxon>
        <taxon>Astrocoeniina</taxon>
        <taxon>Acroporidae</taxon>
        <taxon>Acropora</taxon>
    </lineage>
</organism>
<reference evidence="1" key="2">
    <citation type="journal article" date="2023" name="Science">
        <title>Genomic signatures of disease resistance in endangered staghorn corals.</title>
        <authorList>
            <person name="Vollmer S.V."/>
            <person name="Selwyn J.D."/>
            <person name="Despard B.A."/>
            <person name="Roesel C.L."/>
        </authorList>
    </citation>
    <scope>NUCLEOTIDE SEQUENCE</scope>
    <source>
        <strain evidence="1">K2</strain>
    </source>
</reference>
<name>A0AAD9QYE8_ACRCE</name>
<gene>
    <name evidence="1" type="ORF">P5673_005561</name>
</gene>
<dbReference type="Proteomes" id="UP001249851">
    <property type="component" value="Unassembled WGS sequence"/>
</dbReference>
<evidence type="ECO:0000313" key="2">
    <source>
        <dbReference type="Proteomes" id="UP001249851"/>
    </source>
</evidence>
<comment type="caution">
    <text evidence="1">The sequence shown here is derived from an EMBL/GenBank/DDBJ whole genome shotgun (WGS) entry which is preliminary data.</text>
</comment>
<proteinExistence type="predicted"/>
<evidence type="ECO:0000313" key="1">
    <source>
        <dbReference type="EMBL" id="KAK2569724.1"/>
    </source>
</evidence>
<dbReference type="AlphaFoldDB" id="A0AAD9QYE8"/>
<protein>
    <submittedName>
        <fullName evidence="1">Uncharacterized protein</fullName>
    </submittedName>
</protein>
<dbReference type="EMBL" id="JARQWQ010000009">
    <property type="protein sequence ID" value="KAK2569724.1"/>
    <property type="molecule type" value="Genomic_DNA"/>
</dbReference>
<keyword evidence="2" id="KW-1185">Reference proteome</keyword>
<sequence length="170" mass="19187">MLNDLFKFCVLGNAILRVGTTFELVDGLWLTNTTYKNEALIDLKGKHPEFPGPSFWHFRKTRQSYCRFAGELVIRKPELLGLKKIGHDLDKAISNGFTDVFLDAKSLYCTQHVQEQDAFKLQSMGCNQRSKQSIMAEIYGSQSDVLLQSGVADAEDEDDFDVNLDSLKSV</sequence>
<reference evidence="1" key="1">
    <citation type="journal article" date="2023" name="G3 (Bethesda)">
        <title>Whole genome assembly and annotation of the endangered Caribbean coral Acropora cervicornis.</title>
        <authorList>
            <person name="Selwyn J.D."/>
            <person name="Vollmer S.V."/>
        </authorList>
    </citation>
    <scope>NUCLEOTIDE SEQUENCE</scope>
    <source>
        <strain evidence="1">K2</strain>
    </source>
</reference>